<dbReference type="EMBL" id="SRLO01000022">
    <property type="protein sequence ID" value="TNN85238.1"/>
    <property type="molecule type" value="Genomic_DNA"/>
</dbReference>
<name>A0A4Z2J6F9_9TELE</name>
<sequence>MVPHQELRMRSRRSGPGRCKGSPALSTLKSASAQWLFCAVDSLNSSENLQVINGRHLEAIISFSDCFGMIAVVSLKDGAVSDESTSSRTGVRRLQDDVDLISGQNFDAFIPVGHLVLQEAYMQ</sequence>
<dbReference type="AlphaFoldDB" id="A0A4Z2J6F9"/>
<evidence type="ECO:0000256" key="1">
    <source>
        <dbReference type="SAM" id="MobiDB-lite"/>
    </source>
</evidence>
<reference evidence="2 3" key="1">
    <citation type="submission" date="2019-03" db="EMBL/GenBank/DDBJ databases">
        <title>First draft genome of Liparis tanakae, snailfish: a comprehensive survey of snailfish specific genes.</title>
        <authorList>
            <person name="Kim W."/>
            <person name="Song I."/>
            <person name="Jeong J.-H."/>
            <person name="Kim D."/>
            <person name="Kim S."/>
            <person name="Ryu S."/>
            <person name="Song J.Y."/>
            <person name="Lee S.K."/>
        </authorList>
    </citation>
    <scope>NUCLEOTIDE SEQUENCE [LARGE SCALE GENOMIC DNA]</scope>
    <source>
        <tissue evidence="2">Muscle</tissue>
    </source>
</reference>
<keyword evidence="3" id="KW-1185">Reference proteome</keyword>
<protein>
    <submittedName>
        <fullName evidence="2">Uncharacterized protein</fullName>
    </submittedName>
</protein>
<comment type="caution">
    <text evidence="2">The sequence shown here is derived from an EMBL/GenBank/DDBJ whole genome shotgun (WGS) entry which is preliminary data.</text>
</comment>
<evidence type="ECO:0000313" key="2">
    <source>
        <dbReference type="EMBL" id="TNN85238.1"/>
    </source>
</evidence>
<accession>A0A4Z2J6F9</accession>
<dbReference type="Proteomes" id="UP000314294">
    <property type="component" value="Unassembled WGS sequence"/>
</dbReference>
<gene>
    <name evidence="2" type="ORF">EYF80_004588</name>
</gene>
<organism evidence="2 3">
    <name type="scientific">Liparis tanakae</name>
    <name type="common">Tanaka's snailfish</name>
    <dbReference type="NCBI Taxonomy" id="230148"/>
    <lineage>
        <taxon>Eukaryota</taxon>
        <taxon>Metazoa</taxon>
        <taxon>Chordata</taxon>
        <taxon>Craniata</taxon>
        <taxon>Vertebrata</taxon>
        <taxon>Euteleostomi</taxon>
        <taxon>Actinopterygii</taxon>
        <taxon>Neopterygii</taxon>
        <taxon>Teleostei</taxon>
        <taxon>Neoteleostei</taxon>
        <taxon>Acanthomorphata</taxon>
        <taxon>Eupercaria</taxon>
        <taxon>Perciformes</taxon>
        <taxon>Cottioidei</taxon>
        <taxon>Cottales</taxon>
        <taxon>Liparidae</taxon>
        <taxon>Liparis</taxon>
    </lineage>
</organism>
<evidence type="ECO:0000313" key="3">
    <source>
        <dbReference type="Proteomes" id="UP000314294"/>
    </source>
</evidence>
<proteinExistence type="predicted"/>
<feature type="region of interest" description="Disordered" evidence="1">
    <location>
        <begin position="1"/>
        <end position="23"/>
    </location>
</feature>